<keyword evidence="1" id="KW-0863">Zinc-finger</keyword>
<keyword evidence="1" id="KW-0862">Zinc</keyword>
<dbReference type="Gene3D" id="4.10.60.10">
    <property type="entry name" value="Zinc finger, CCHC-type"/>
    <property type="match status" value="1"/>
</dbReference>
<dbReference type="OMA" id="VHDWVAS"/>
<dbReference type="GO" id="GO:0003676">
    <property type="term" value="F:nucleic acid binding"/>
    <property type="evidence" value="ECO:0007669"/>
    <property type="project" value="InterPro"/>
</dbReference>
<feature type="domain" description="CCHC-type" evidence="3">
    <location>
        <begin position="281"/>
        <end position="297"/>
    </location>
</feature>
<dbReference type="Pfam" id="PF00098">
    <property type="entry name" value="zf-CCHC"/>
    <property type="match status" value="1"/>
</dbReference>
<evidence type="ECO:0000256" key="2">
    <source>
        <dbReference type="SAM" id="MobiDB-lite"/>
    </source>
</evidence>
<feature type="region of interest" description="Disordered" evidence="2">
    <location>
        <begin position="289"/>
        <end position="349"/>
    </location>
</feature>
<feature type="compositionally biased region" description="Low complexity" evidence="2">
    <location>
        <begin position="27"/>
        <end position="38"/>
    </location>
</feature>
<gene>
    <name evidence="5" type="primary">LOC110990338</name>
</gene>
<dbReference type="PROSITE" id="PS50158">
    <property type="entry name" value="ZF_CCHC"/>
    <property type="match status" value="1"/>
</dbReference>
<evidence type="ECO:0000256" key="1">
    <source>
        <dbReference type="PROSITE-ProRule" id="PRU00047"/>
    </source>
</evidence>
<dbReference type="RefSeq" id="XP_022110976.1">
    <property type="nucleotide sequence ID" value="XM_022255284.1"/>
</dbReference>
<feature type="compositionally biased region" description="Polar residues" evidence="2">
    <location>
        <begin position="304"/>
        <end position="349"/>
    </location>
</feature>
<dbReference type="Proteomes" id="UP000694845">
    <property type="component" value="Unplaced"/>
</dbReference>
<accession>A0A8B8A4X0</accession>
<dbReference type="OrthoDB" id="10065209at2759"/>
<evidence type="ECO:0000259" key="3">
    <source>
        <dbReference type="PROSITE" id="PS50158"/>
    </source>
</evidence>
<reference evidence="5" key="1">
    <citation type="submission" date="2025-08" db="UniProtKB">
        <authorList>
            <consortium name="RefSeq"/>
        </authorList>
    </citation>
    <scope>IDENTIFICATION</scope>
</reference>
<dbReference type="GO" id="GO:0008270">
    <property type="term" value="F:zinc ion binding"/>
    <property type="evidence" value="ECO:0007669"/>
    <property type="project" value="UniProtKB-KW"/>
</dbReference>
<dbReference type="InterPro" id="IPR036875">
    <property type="entry name" value="Znf_CCHC_sf"/>
</dbReference>
<dbReference type="AlphaFoldDB" id="A0A8B8A4X0"/>
<dbReference type="SMART" id="SM00343">
    <property type="entry name" value="ZnF_C2HC"/>
    <property type="match status" value="1"/>
</dbReference>
<feature type="region of interest" description="Disordered" evidence="2">
    <location>
        <begin position="17"/>
        <end position="42"/>
    </location>
</feature>
<name>A0A8B8A4X0_ACAPL</name>
<evidence type="ECO:0000313" key="4">
    <source>
        <dbReference type="Proteomes" id="UP000694845"/>
    </source>
</evidence>
<protein>
    <submittedName>
        <fullName evidence="5">Uncharacterized protein LOC110990338</fullName>
    </submittedName>
</protein>
<dbReference type="InterPro" id="IPR001878">
    <property type="entry name" value="Znf_CCHC"/>
</dbReference>
<feature type="compositionally biased region" description="Basic residues" evidence="2">
    <location>
        <begin position="291"/>
        <end position="301"/>
    </location>
</feature>
<keyword evidence="4" id="KW-1185">Reference proteome</keyword>
<keyword evidence="1" id="KW-0479">Metal-binding</keyword>
<dbReference type="SUPFAM" id="SSF57756">
    <property type="entry name" value="Retrovirus zinc finger-like domains"/>
    <property type="match status" value="1"/>
</dbReference>
<organism evidence="4 5">
    <name type="scientific">Acanthaster planci</name>
    <name type="common">Crown-of-thorns starfish</name>
    <dbReference type="NCBI Taxonomy" id="133434"/>
    <lineage>
        <taxon>Eukaryota</taxon>
        <taxon>Metazoa</taxon>
        <taxon>Echinodermata</taxon>
        <taxon>Eleutherozoa</taxon>
        <taxon>Asterozoa</taxon>
        <taxon>Asteroidea</taxon>
        <taxon>Valvatacea</taxon>
        <taxon>Valvatida</taxon>
        <taxon>Acanthasteridae</taxon>
        <taxon>Acanthaster</taxon>
    </lineage>
</organism>
<proteinExistence type="predicted"/>
<sequence length="349" mass="39425">MELEELRKELEAVKAALQAHEKSAVGSSSTPSSTPSSTAPKQIYVASGRRLERFRNAPEKSGDPSIREWVSDVRGQLASRQLTTEEGASFILDHLAGKARQEVLGRGDEVAAEPEEIFRVLLKVFGDGDTLPQLQQKFFSYRQGPQEDLLTCSLELVELFTRMAKLDEACEASRERTLKGRLAEAVRDEGLQRELRRLNMEAPTLSFFDVRDRAIEWLGRRQGNLRKEAAVQEVKAADSTCDMKALLEKQGQQLQHQQQQIDALIKALSERPRGWSQPQPRRCYTCQSTGHLKRNCPHRPRGNGSPSEQAQRSMFNPRAQQFTPEQSVPQQSTQPQFVPQHPSFQQPLN</sequence>
<dbReference type="GeneID" id="110990338"/>
<dbReference type="KEGG" id="aplc:110990338"/>
<evidence type="ECO:0000313" key="5">
    <source>
        <dbReference type="RefSeq" id="XP_022110976.1"/>
    </source>
</evidence>